<evidence type="ECO:0000313" key="4">
    <source>
        <dbReference type="EMBL" id="CAB5118036.1"/>
    </source>
</evidence>
<organism evidence="2">
    <name type="scientific">freshwater metagenome</name>
    <dbReference type="NCBI Taxonomy" id="449393"/>
    <lineage>
        <taxon>unclassified sequences</taxon>
        <taxon>metagenomes</taxon>
        <taxon>ecological metagenomes</taxon>
    </lineage>
</organism>
<name>A0A6J7LUS9_9ZZZZ</name>
<sequence>MTVSFWLNQPVADDGSLKSNRTLVVGVIVVVGAIVVGAAVVVMVVAGIVVAATVDVVVAASDAHALRSEMANVLSNNFVRNAINEFYH</sequence>
<protein>
    <submittedName>
        <fullName evidence="2">Unannotated protein</fullName>
    </submittedName>
</protein>
<proteinExistence type="predicted"/>
<dbReference type="EMBL" id="CAFBRX010000040">
    <property type="protein sequence ID" value="CAB5118036.1"/>
    <property type="molecule type" value="Genomic_DNA"/>
</dbReference>
<keyword evidence="1" id="KW-0472">Membrane</keyword>
<gene>
    <name evidence="2" type="ORF">UFOPK3889_00686</name>
    <name evidence="3" type="ORF">UFOPK4275_01106</name>
    <name evidence="4" type="ORF">UFOPK4422_00543</name>
</gene>
<keyword evidence="1" id="KW-0812">Transmembrane</keyword>
<feature type="transmembrane region" description="Helical" evidence="1">
    <location>
        <begin position="27"/>
        <end position="60"/>
    </location>
</feature>
<accession>A0A6J7LUS9</accession>
<reference evidence="2" key="1">
    <citation type="submission" date="2020-05" db="EMBL/GenBank/DDBJ databases">
        <authorList>
            <person name="Chiriac C."/>
            <person name="Salcher M."/>
            <person name="Ghai R."/>
            <person name="Kavagutti S V."/>
        </authorList>
    </citation>
    <scope>NUCLEOTIDE SEQUENCE</scope>
</reference>
<evidence type="ECO:0000313" key="2">
    <source>
        <dbReference type="EMBL" id="CAB4972246.1"/>
    </source>
</evidence>
<evidence type="ECO:0000313" key="3">
    <source>
        <dbReference type="EMBL" id="CAB5054153.1"/>
    </source>
</evidence>
<dbReference type="AlphaFoldDB" id="A0A6J7LUS9"/>
<evidence type="ECO:0000256" key="1">
    <source>
        <dbReference type="SAM" id="Phobius"/>
    </source>
</evidence>
<dbReference type="EMBL" id="CAFBNZ010000118">
    <property type="protein sequence ID" value="CAB4972246.1"/>
    <property type="molecule type" value="Genomic_DNA"/>
</dbReference>
<keyword evidence="1" id="KW-1133">Transmembrane helix</keyword>
<dbReference type="EMBL" id="CAFBQJ010000222">
    <property type="protein sequence ID" value="CAB5054153.1"/>
    <property type="molecule type" value="Genomic_DNA"/>
</dbReference>